<name>A0ACC9MPT7_9STAP</name>
<proteinExistence type="predicted"/>
<accession>A0ACC9MPT7</accession>
<gene>
    <name evidence="1" type="ORF">CW682_10760</name>
</gene>
<comment type="caution">
    <text evidence="1">The sequence shown here is derived from an EMBL/GenBank/DDBJ whole genome shotgun (WGS) entry which is preliminary data.</text>
</comment>
<keyword evidence="2" id="KW-1185">Reference proteome</keyword>
<sequence>METCTNDPTQDLKQVIKFYEYLKAERDHLEMIVSETIHYLVKQIEVYENEDFESGVEVLKDVLNRMQDIEKENEQ</sequence>
<evidence type="ECO:0000313" key="1">
    <source>
        <dbReference type="EMBL" id="PKE55674.1"/>
    </source>
</evidence>
<protein>
    <submittedName>
        <fullName evidence="1">Uncharacterized protein</fullName>
    </submittedName>
</protein>
<organism evidence="1 2">
    <name type="scientific">Macrococcoides caseolyticum</name>
    <dbReference type="NCBI Taxonomy" id="69966"/>
    <lineage>
        <taxon>Bacteria</taxon>
        <taxon>Bacillati</taxon>
        <taxon>Bacillota</taxon>
        <taxon>Bacilli</taxon>
        <taxon>Bacillales</taxon>
        <taxon>Staphylococcaceae</taxon>
        <taxon>Macrococcoides</taxon>
    </lineage>
</organism>
<evidence type="ECO:0000313" key="2">
    <source>
        <dbReference type="Proteomes" id="UP000233606"/>
    </source>
</evidence>
<reference evidence="1" key="1">
    <citation type="submission" date="2017-12" db="EMBL/GenBank/DDBJ databases">
        <title>Genomics of Macrococcus caseolyticus.</title>
        <authorList>
            <person name="MacFadyen A.C."/>
            <person name="Paterson G.K."/>
        </authorList>
    </citation>
    <scope>NUCLEOTIDE SEQUENCE</scope>
    <source>
        <strain evidence="1">5459_5_49</strain>
    </source>
</reference>
<dbReference type="EMBL" id="PIWU01000020">
    <property type="protein sequence ID" value="PKE55674.1"/>
    <property type="molecule type" value="Genomic_DNA"/>
</dbReference>
<dbReference type="Proteomes" id="UP000233606">
    <property type="component" value="Unassembled WGS sequence"/>
</dbReference>